<reference evidence="3 4" key="1">
    <citation type="submission" date="2019-10" db="EMBL/GenBank/DDBJ databases">
        <title>Evaluation of single-gene subtyping targets for Pseudomonas.</title>
        <authorList>
            <person name="Reichler S.J."/>
            <person name="Orsi R.H."/>
            <person name="Wiedmann M."/>
            <person name="Martin N.H."/>
            <person name="Murphy S.I."/>
        </authorList>
    </citation>
    <scope>NUCLEOTIDE SEQUENCE [LARGE SCALE GENOMIC DNA]</scope>
    <source>
        <strain evidence="2 4">FSL R10-3254</strain>
        <strain evidence="1 3">FSL R10-3257</strain>
    </source>
</reference>
<dbReference type="InterPro" id="IPR032710">
    <property type="entry name" value="NTF2-like_dom_sf"/>
</dbReference>
<gene>
    <name evidence="1" type="primary">hpxZ</name>
    <name evidence="2" type="ORF">GHO39_04285</name>
    <name evidence="1" type="ORF">GHO40_26085</name>
</gene>
<sequence length="135" mass="14877">MQQLTIGPFAVDSAQVLSEVTAQCDRYETALMDNDLETLDGLFCDSPVTLRYGVGENLYGIDAIRDFRKGRTGGSPKRVVTRREITCFGDAVAICNLEFKRENTAVVGRQSQTWLRTDAGWRIVSAHVSLMAATA</sequence>
<dbReference type="Gene3D" id="3.10.450.50">
    <property type="match status" value="1"/>
</dbReference>
<accession>A0A0J6I8S8</accession>
<dbReference type="EMBL" id="WIWI01000009">
    <property type="protein sequence ID" value="MQT88361.1"/>
    <property type="molecule type" value="Genomic_DNA"/>
</dbReference>
<protein>
    <submittedName>
        <fullName evidence="1">Oxalurate catabolism protein HpxZ</fullName>
    </submittedName>
</protein>
<dbReference type="EMBL" id="WIWJ01000097">
    <property type="protein sequence ID" value="MQT50147.1"/>
    <property type="molecule type" value="Genomic_DNA"/>
</dbReference>
<evidence type="ECO:0000313" key="4">
    <source>
        <dbReference type="Proteomes" id="UP000489190"/>
    </source>
</evidence>
<dbReference type="NCBIfam" id="NF033625">
    <property type="entry name" value="HpxZ"/>
    <property type="match status" value="1"/>
</dbReference>
<dbReference type="InterPro" id="IPR024507">
    <property type="entry name" value="AtzH-like"/>
</dbReference>
<evidence type="ECO:0000313" key="1">
    <source>
        <dbReference type="EMBL" id="MQT50147.1"/>
    </source>
</evidence>
<dbReference type="OrthoDB" id="9791198at2"/>
<evidence type="ECO:0000313" key="2">
    <source>
        <dbReference type="EMBL" id="MQT88361.1"/>
    </source>
</evidence>
<proteinExistence type="predicted"/>
<organism evidence="1 3">
    <name type="scientific">Pseudomonas helleri</name>
    <dbReference type="NCBI Taxonomy" id="1608996"/>
    <lineage>
        <taxon>Bacteria</taxon>
        <taxon>Pseudomonadati</taxon>
        <taxon>Pseudomonadota</taxon>
        <taxon>Gammaproteobacteria</taxon>
        <taxon>Pseudomonadales</taxon>
        <taxon>Pseudomonadaceae</taxon>
        <taxon>Pseudomonas</taxon>
    </lineage>
</organism>
<comment type="caution">
    <text evidence="1">The sequence shown here is derived from an EMBL/GenBank/DDBJ whole genome shotgun (WGS) entry which is preliminary data.</text>
</comment>
<dbReference type="Pfam" id="PF11533">
    <property type="entry name" value="AtzH-like"/>
    <property type="match status" value="1"/>
</dbReference>
<name>A0A0J6I8S8_9PSED</name>
<evidence type="ECO:0000313" key="3">
    <source>
        <dbReference type="Proteomes" id="UP000441404"/>
    </source>
</evidence>
<dbReference type="RefSeq" id="WP_048369901.1">
    <property type="nucleotide sequence ID" value="NZ_JBIUVI010000003.1"/>
</dbReference>
<dbReference type="SUPFAM" id="SSF54427">
    <property type="entry name" value="NTF2-like"/>
    <property type="match status" value="1"/>
</dbReference>
<dbReference type="AlphaFoldDB" id="A0A0J6I8S8"/>
<dbReference type="Proteomes" id="UP000441404">
    <property type="component" value="Unassembled WGS sequence"/>
</dbReference>
<dbReference type="STRING" id="1608996.TU84_14045"/>
<dbReference type="Proteomes" id="UP000489190">
    <property type="component" value="Unassembled WGS sequence"/>
</dbReference>